<proteinExistence type="predicted"/>
<protein>
    <submittedName>
        <fullName evidence="1">Uncharacterized protein</fullName>
    </submittedName>
</protein>
<dbReference type="EMBL" id="AP018227">
    <property type="protein sequence ID" value="BAY83965.1"/>
    <property type="molecule type" value="Genomic_DNA"/>
</dbReference>
<sequence>MSTVYLKEEETLQVSMEDLEKYLYENHERIGNRRKKLHRLPIIDVRDNSTKGSN</sequence>
<keyword evidence="2" id="KW-1185">Reference proteome</keyword>
<evidence type="ECO:0000313" key="2">
    <source>
        <dbReference type="Proteomes" id="UP000218418"/>
    </source>
</evidence>
<accession>A0A1Z4LRT7</accession>
<dbReference type="Proteomes" id="UP000218418">
    <property type="component" value="Chromosome"/>
</dbReference>
<evidence type="ECO:0000313" key="1">
    <source>
        <dbReference type="EMBL" id="BAY83965.1"/>
    </source>
</evidence>
<gene>
    <name evidence="1" type="ORF">NIES267_34590</name>
</gene>
<dbReference type="AlphaFoldDB" id="A0A1Z4LRT7"/>
<reference evidence="1 2" key="1">
    <citation type="submission" date="2017-06" db="EMBL/GenBank/DDBJ databases">
        <title>Genome sequencing of cyanobaciteial culture collection at National Institute for Environmental Studies (NIES).</title>
        <authorList>
            <person name="Hirose Y."/>
            <person name="Shimura Y."/>
            <person name="Fujisawa T."/>
            <person name="Nakamura Y."/>
            <person name="Kawachi M."/>
        </authorList>
    </citation>
    <scope>NUCLEOTIDE SEQUENCE [LARGE SCALE GENOMIC DNA]</scope>
    <source>
        <strain evidence="1 2">NIES-267</strain>
    </source>
</reference>
<name>A0A1Z4LRT7_9CYAN</name>
<organism evidence="1 2">
    <name type="scientific">Calothrix parasitica NIES-267</name>
    <dbReference type="NCBI Taxonomy" id="1973488"/>
    <lineage>
        <taxon>Bacteria</taxon>
        <taxon>Bacillati</taxon>
        <taxon>Cyanobacteriota</taxon>
        <taxon>Cyanophyceae</taxon>
        <taxon>Nostocales</taxon>
        <taxon>Calotrichaceae</taxon>
        <taxon>Calothrix</taxon>
    </lineage>
</organism>